<proteinExistence type="predicted"/>
<dbReference type="EMBL" id="JARQZJ010000086">
    <property type="protein sequence ID" value="KAK9882870.1"/>
    <property type="molecule type" value="Genomic_DNA"/>
</dbReference>
<dbReference type="PANTHER" id="PTHR33776:SF3">
    <property type="entry name" value="PHD-TYPE DOMAIN-CONTAINING PROTEIN"/>
    <property type="match status" value="1"/>
</dbReference>
<name>A0AAW1UPE2_9CUCU</name>
<organism evidence="1 2">
    <name type="scientific">Henosepilachna vigintioctopunctata</name>
    <dbReference type="NCBI Taxonomy" id="420089"/>
    <lineage>
        <taxon>Eukaryota</taxon>
        <taxon>Metazoa</taxon>
        <taxon>Ecdysozoa</taxon>
        <taxon>Arthropoda</taxon>
        <taxon>Hexapoda</taxon>
        <taxon>Insecta</taxon>
        <taxon>Pterygota</taxon>
        <taxon>Neoptera</taxon>
        <taxon>Endopterygota</taxon>
        <taxon>Coleoptera</taxon>
        <taxon>Polyphaga</taxon>
        <taxon>Cucujiformia</taxon>
        <taxon>Coccinelloidea</taxon>
        <taxon>Coccinellidae</taxon>
        <taxon>Epilachninae</taxon>
        <taxon>Epilachnini</taxon>
        <taxon>Henosepilachna</taxon>
    </lineage>
</organism>
<dbReference type="SUPFAM" id="SSF56219">
    <property type="entry name" value="DNase I-like"/>
    <property type="match status" value="1"/>
</dbReference>
<keyword evidence="2" id="KW-1185">Reference proteome</keyword>
<sequence>MERKLEICGISMKKSNSTIIPNCYRSPNNSSIVVFCSRINDVLDYVYQPGVNIILCGDFNIDPFRDKDSFLKISNIVESYQMRNTVYEKTRDKYTIDYIFTNILSGSSEVMEVHYSDHNAILFTAQHDVPP</sequence>
<evidence type="ECO:0000313" key="1">
    <source>
        <dbReference type="EMBL" id="KAK9882870.1"/>
    </source>
</evidence>
<gene>
    <name evidence="1" type="ORF">WA026_023624</name>
</gene>
<evidence type="ECO:0008006" key="3">
    <source>
        <dbReference type="Google" id="ProtNLM"/>
    </source>
</evidence>
<comment type="caution">
    <text evidence="1">The sequence shown here is derived from an EMBL/GenBank/DDBJ whole genome shotgun (WGS) entry which is preliminary data.</text>
</comment>
<protein>
    <recommendedName>
        <fullName evidence="3">Endonuclease/exonuclease/phosphatase domain-containing protein</fullName>
    </recommendedName>
</protein>
<dbReference type="AlphaFoldDB" id="A0AAW1UPE2"/>
<dbReference type="InterPro" id="IPR036691">
    <property type="entry name" value="Endo/exonu/phosph_ase_sf"/>
</dbReference>
<dbReference type="Gene3D" id="3.60.10.10">
    <property type="entry name" value="Endonuclease/exonuclease/phosphatase"/>
    <property type="match status" value="1"/>
</dbReference>
<reference evidence="1 2" key="1">
    <citation type="submission" date="2023-03" db="EMBL/GenBank/DDBJ databases">
        <title>Genome insight into feeding habits of ladybird beetles.</title>
        <authorList>
            <person name="Li H.-S."/>
            <person name="Huang Y.-H."/>
            <person name="Pang H."/>
        </authorList>
    </citation>
    <scope>NUCLEOTIDE SEQUENCE [LARGE SCALE GENOMIC DNA]</scope>
    <source>
        <strain evidence="1">SYSU_2023b</strain>
        <tissue evidence="1">Whole body</tissue>
    </source>
</reference>
<accession>A0AAW1UPE2</accession>
<evidence type="ECO:0000313" key="2">
    <source>
        <dbReference type="Proteomes" id="UP001431783"/>
    </source>
</evidence>
<dbReference type="Proteomes" id="UP001431783">
    <property type="component" value="Unassembled WGS sequence"/>
</dbReference>
<dbReference type="PANTHER" id="PTHR33776">
    <property type="entry name" value="ENDO/EXONUCLEASE/PHOSPHATASE DOMAIN-CONTAINING PROTEIN"/>
    <property type="match status" value="1"/>
</dbReference>